<dbReference type="EnsemblMetazoa" id="CapteT216864">
    <property type="protein sequence ID" value="CapteP216864"/>
    <property type="gene ID" value="CapteG216864"/>
</dbReference>
<dbReference type="HOGENOM" id="CLU_074208_0_0_1"/>
<accession>R7TG95</accession>
<dbReference type="AlphaFoldDB" id="R7TG95"/>
<evidence type="ECO:0000313" key="1">
    <source>
        <dbReference type="EMBL" id="ELT92734.1"/>
    </source>
</evidence>
<dbReference type="EMBL" id="AMQN01013176">
    <property type="status" value="NOT_ANNOTATED_CDS"/>
    <property type="molecule type" value="Genomic_DNA"/>
</dbReference>
<dbReference type="Proteomes" id="UP000014760">
    <property type="component" value="Unassembled WGS sequence"/>
</dbReference>
<dbReference type="FunCoup" id="R7TG95">
    <property type="interactions" value="382"/>
</dbReference>
<dbReference type="OMA" id="HTFGLKY"/>
<dbReference type="InterPro" id="IPR026620">
    <property type="entry name" value="TMEM177"/>
</dbReference>
<gene>
    <name evidence="1" type="ORF">CAPTEDRAFT_216864</name>
</gene>
<evidence type="ECO:0000313" key="3">
    <source>
        <dbReference type="Proteomes" id="UP000014760"/>
    </source>
</evidence>
<proteinExistence type="predicted"/>
<dbReference type="EMBL" id="KB310013">
    <property type="protein sequence ID" value="ELT92734.1"/>
    <property type="molecule type" value="Genomic_DNA"/>
</dbReference>
<dbReference type="GO" id="GO:0016020">
    <property type="term" value="C:membrane"/>
    <property type="evidence" value="ECO:0007669"/>
    <property type="project" value="TreeGrafter"/>
</dbReference>
<organism evidence="1">
    <name type="scientific">Capitella teleta</name>
    <name type="common">Polychaete worm</name>
    <dbReference type="NCBI Taxonomy" id="283909"/>
    <lineage>
        <taxon>Eukaryota</taxon>
        <taxon>Metazoa</taxon>
        <taxon>Spiralia</taxon>
        <taxon>Lophotrochozoa</taxon>
        <taxon>Annelida</taxon>
        <taxon>Polychaeta</taxon>
        <taxon>Sedentaria</taxon>
        <taxon>Scolecida</taxon>
        <taxon>Capitellidae</taxon>
        <taxon>Capitella</taxon>
    </lineage>
</organism>
<keyword evidence="3" id="KW-1185">Reference proteome</keyword>
<evidence type="ECO:0008006" key="4">
    <source>
        <dbReference type="Google" id="ProtNLM"/>
    </source>
</evidence>
<reference evidence="1 3" key="2">
    <citation type="journal article" date="2013" name="Nature">
        <title>Insights into bilaterian evolution from three spiralian genomes.</title>
        <authorList>
            <person name="Simakov O."/>
            <person name="Marletaz F."/>
            <person name="Cho S.J."/>
            <person name="Edsinger-Gonzales E."/>
            <person name="Havlak P."/>
            <person name="Hellsten U."/>
            <person name="Kuo D.H."/>
            <person name="Larsson T."/>
            <person name="Lv J."/>
            <person name="Arendt D."/>
            <person name="Savage R."/>
            <person name="Osoegawa K."/>
            <person name="de Jong P."/>
            <person name="Grimwood J."/>
            <person name="Chapman J.A."/>
            <person name="Shapiro H."/>
            <person name="Aerts A."/>
            <person name="Otillar R.P."/>
            <person name="Terry A.Y."/>
            <person name="Boore J.L."/>
            <person name="Grigoriev I.V."/>
            <person name="Lindberg D.R."/>
            <person name="Seaver E.C."/>
            <person name="Weisblat D.A."/>
            <person name="Putnam N.H."/>
            <person name="Rokhsar D.S."/>
        </authorList>
    </citation>
    <scope>NUCLEOTIDE SEQUENCE</scope>
    <source>
        <strain evidence="1 3">I ESC-2004</strain>
    </source>
</reference>
<sequence>MARAFIKKTNWEKGLGLALAGIWGASFLPQTLGLSRYQKTLANYLEDGTEQPMDAKVDELTQKVLYMINMDINLEMKLKTFMCYGTDPVSRGSVAVRTGAIVGLPHIFAYSEAADVQKQVFQIYNEYSYRGINWDTDAGKQFLDSMLLSDNAKMFGIAREIKYAQSHSVYIEAAMRSIGCAVAFTGYKFLSRTVLGAIPSAPVKLIGLAGVCGITYVLYISLLDYYNCWKDQRVDLNTCRLSMDIANGGVEFYEKMLQRNIAARVLLGKRGELQYTVYGNEHTTLRRPHQPLSHRLMMVKKVRDSLMDNPPPPVRFDSKADEDTTVGFGKVF</sequence>
<evidence type="ECO:0000313" key="2">
    <source>
        <dbReference type="EnsemblMetazoa" id="CapteP216864"/>
    </source>
</evidence>
<name>R7TG95_CAPTE</name>
<protein>
    <recommendedName>
        <fullName evidence="4">Transmembrane protein 177</fullName>
    </recommendedName>
</protein>
<dbReference type="PANTHER" id="PTHR21824:SF4">
    <property type="entry name" value="TRANSMEMBRANE PROTEIN 177"/>
    <property type="match status" value="1"/>
</dbReference>
<dbReference type="OrthoDB" id="110174at2759"/>
<reference evidence="2" key="3">
    <citation type="submission" date="2015-06" db="UniProtKB">
        <authorList>
            <consortium name="EnsemblMetazoa"/>
        </authorList>
    </citation>
    <scope>IDENTIFICATION</scope>
</reference>
<dbReference type="PANTHER" id="PTHR21824">
    <property type="entry name" value="TRANSMEMBRANE PROTEIN 177"/>
    <property type="match status" value="1"/>
</dbReference>
<reference evidence="3" key="1">
    <citation type="submission" date="2012-12" db="EMBL/GenBank/DDBJ databases">
        <authorList>
            <person name="Hellsten U."/>
            <person name="Grimwood J."/>
            <person name="Chapman J.A."/>
            <person name="Shapiro H."/>
            <person name="Aerts A."/>
            <person name="Otillar R.P."/>
            <person name="Terry A.Y."/>
            <person name="Boore J.L."/>
            <person name="Simakov O."/>
            <person name="Marletaz F."/>
            <person name="Cho S.-J."/>
            <person name="Edsinger-Gonzales E."/>
            <person name="Havlak P."/>
            <person name="Kuo D.-H."/>
            <person name="Larsson T."/>
            <person name="Lv J."/>
            <person name="Arendt D."/>
            <person name="Savage R."/>
            <person name="Osoegawa K."/>
            <person name="de Jong P."/>
            <person name="Lindberg D.R."/>
            <person name="Seaver E.C."/>
            <person name="Weisblat D.A."/>
            <person name="Putnam N.H."/>
            <person name="Grigoriev I.V."/>
            <person name="Rokhsar D.S."/>
        </authorList>
    </citation>
    <scope>NUCLEOTIDE SEQUENCE</scope>
    <source>
        <strain evidence="3">I ESC-2004</strain>
    </source>
</reference>